<keyword evidence="3" id="KW-0813">Transport</keyword>
<dbReference type="InterPro" id="IPR049712">
    <property type="entry name" value="Poly_export"/>
</dbReference>
<evidence type="ECO:0000256" key="3">
    <source>
        <dbReference type="ARBA" id="ARBA00022448"/>
    </source>
</evidence>
<feature type="compositionally biased region" description="Pro residues" evidence="15">
    <location>
        <begin position="97"/>
        <end position="112"/>
    </location>
</feature>
<keyword evidence="5" id="KW-0762">Sugar transport</keyword>
<keyword evidence="6" id="KW-0812">Transmembrane</keyword>
<feature type="region of interest" description="Disordered" evidence="15">
    <location>
        <begin position="1"/>
        <end position="21"/>
    </location>
</feature>
<dbReference type="InterPro" id="IPR003715">
    <property type="entry name" value="Poly_export_N"/>
</dbReference>
<dbReference type="Pfam" id="PF02563">
    <property type="entry name" value="Poly_export"/>
    <property type="match status" value="1"/>
</dbReference>
<evidence type="ECO:0000256" key="6">
    <source>
        <dbReference type="ARBA" id="ARBA00022692"/>
    </source>
</evidence>
<evidence type="ECO:0000256" key="13">
    <source>
        <dbReference type="ARBA" id="ARBA00023237"/>
    </source>
</evidence>
<dbReference type="EMBL" id="CP051167">
    <property type="protein sequence ID" value="QIZ71509.1"/>
    <property type="molecule type" value="Genomic_DNA"/>
</dbReference>
<reference evidence="19 20" key="1">
    <citation type="submission" date="2020-04" db="EMBL/GenBank/DDBJ databases">
        <authorList>
            <person name="Basu S."/>
            <person name="Maruthanayagam V."/>
            <person name="Chakraborty S."/>
            <person name="Pramanik A."/>
            <person name="Mukherjee J."/>
            <person name="Brink B."/>
        </authorList>
    </citation>
    <scope>NUCLEOTIDE SEQUENCE [LARGE SCALE GENOMIC DNA]</scope>
    <source>
        <strain evidence="19 20">AP17</strain>
    </source>
</reference>
<keyword evidence="12" id="KW-0564">Palmitate</keyword>
<keyword evidence="11" id="KW-0472">Membrane</keyword>
<evidence type="ECO:0000256" key="15">
    <source>
        <dbReference type="SAM" id="MobiDB-lite"/>
    </source>
</evidence>
<organism evidence="19 20">
    <name type="scientific">Oxynema aestuarii AP17</name>
    <dbReference type="NCBI Taxonomy" id="2064643"/>
    <lineage>
        <taxon>Bacteria</taxon>
        <taxon>Bacillati</taxon>
        <taxon>Cyanobacteriota</taxon>
        <taxon>Cyanophyceae</taxon>
        <taxon>Oscillatoriophycideae</taxon>
        <taxon>Oscillatoriales</taxon>
        <taxon>Oscillatoriaceae</taxon>
        <taxon>Oxynema</taxon>
        <taxon>Oxynema aestuarii</taxon>
    </lineage>
</organism>
<evidence type="ECO:0000256" key="9">
    <source>
        <dbReference type="ARBA" id="ARBA00023065"/>
    </source>
</evidence>
<dbReference type="Gene3D" id="3.10.560.10">
    <property type="entry name" value="Outer membrane lipoprotein wza domain like"/>
    <property type="match status" value="3"/>
</dbReference>
<dbReference type="Proteomes" id="UP000500857">
    <property type="component" value="Chromosome"/>
</dbReference>
<dbReference type="KEGG" id="oxy:HCG48_13730"/>
<keyword evidence="20" id="KW-1185">Reference proteome</keyword>
<evidence type="ECO:0000256" key="1">
    <source>
        <dbReference type="ARBA" id="ARBA00004571"/>
    </source>
</evidence>
<keyword evidence="14" id="KW-0449">Lipoprotein</keyword>
<feature type="domain" description="SLBB" evidence="18">
    <location>
        <begin position="427"/>
        <end position="508"/>
    </location>
</feature>
<evidence type="ECO:0000256" key="10">
    <source>
        <dbReference type="ARBA" id="ARBA00023114"/>
    </source>
</evidence>
<dbReference type="RefSeq" id="WP_168569661.1">
    <property type="nucleotide sequence ID" value="NZ_CP051167.1"/>
</dbReference>
<dbReference type="InterPro" id="IPR019554">
    <property type="entry name" value="Soluble_ligand-bd"/>
</dbReference>
<feature type="domain" description="Polysaccharide export protein N-terminal" evidence="16">
    <location>
        <begin position="127"/>
        <end position="199"/>
    </location>
</feature>
<keyword evidence="9" id="KW-0406">Ion transport</keyword>
<feature type="domain" description="Soluble ligand binding" evidence="17">
    <location>
        <begin position="206"/>
        <end position="258"/>
    </location>
</feature>
<dbReference type="GO" id="GO:0009279">
    <property type="term" value="C:cell outer membrane"/>
    <property type="evidence" value="ECO:0007669"/>
    <property type="project" value="UniProtKB-SubCell"/>
</dbReference>
<dbReference type="PANTHER" id="PTHR33619:SF3">
    <property type="entry name" value="POLYSACCHARIDE EXPORT PROTEIN GFCE-RELATED"/>
    <property type="match status" value="1"/>
</dbReference>
<evidence type="ECO:0000259" key="18">
    <source>
        <dbReference type="Pfam" id="PF22461"/>
    </source>
</evidence>
<dbReference type="Pfam" id="PF10531">
    <property type="entry name" value="SLBB"/>
    <property type="match status" value="1"/>
</dbReference>
<keyword evidence="13" id="KW-0998">Cell outer membrane</keyword>
<sequence>MKPIDPAGKTERKSPLAPNVATPIDGRRAIVAIALATVQVSCTALAAIAQFPFNPPASPPSEPRASARYCPADGDRTAIQTAPAAPATPFDRLPNLQAPPPAAPSPALPTAPPDERPAPLPLSALPNPVYRLGPGDQIYIDVQPFQDRSGANPINAEGQIVLPLIGTVNLNGLTLEQAQIALQQAFNRYLVNPQIRVTLLVKRPVRVTLTGEVTQPGFYSLPPESARLTDALRLVGGTTPSANLRAVRLRRLLPDGSPVEVTINLLDRLKQGVDLPEIPLVQGDTISIPRLSLQEARGYDSSLAGRSILGNPQPVSIRTIGEVTQPGFYNLPPSVSPVADALRLAGGSTPIADLRAVRVCRYLDNGEVSEEVVNLYDPLRSGAPLDELRLGNGDVVVVPKLDFAQADNYDSNLVASSTLAARQPVAVTILGEVAQPGFQVLPFSPRPVADALLTAGGITSEADLRGVTVRRVLTDGRTSETKVDLYTPLQTGSPLPDLRLGDGDVVFVPKVESNTDEYYDRVLVSRSTLAQPQIVVRILSYPGGGISIAPLPNGSTIADVLSAVPLQQADLGKILLVRFDPEQGKAITREIDGKKLLMGDPSQDIALQHHDAIVIGRNLISKITYALSTFTQPFRDVLGFLLFFDTLRDSASDLFGPGSDNNNN</sequence>
<dbReference type="GO" id="GO:0006811">
    <property type="term" value="P:monoatomic ion transport"/>
    <property type="evidence" value="ECO:0007669"/>
    <property type="project" value="UniProtKB-KW"/>
</dbReference>
<gene>
    <name evidence="19" type="ORF">HCG48_13730</name>
</gene>
<feature type="domain" description="SLBB" evidence="18">
    <location>
        <begin position="320"/>
        <end position="398"/>
    </location>
</feature>
<evidence type="ECO:0000256" key="14">
    <source>
        <dbReference type="ARBA" id="ARBA00023288"/>
    </source>
</evidence>
<evidence type="ECO:0000256" key="12">
    <source>
        <dbReference type="ARBA" id="ARBA00023139"/>
    </source>
</evidence>
<keyword evidence="7" id="KW-0732">Signal</keyword>
<evidence type="ECO:0000313" key="19">
    <source>
        <dbReference type="EMBL" id="QIZ71509.1"/>
    </source>
</evidence>
<evidence type="ECO:0000259" key="17">
    <source>
        <dbReference type="Pfam" id="PF10531"/>
    </source>
</evidence>
<dbReference type="GO" id="GO:0015159">
    <property type="term" value="F:polysaccharide transmembrane transporter activity"/>
    <property type="evidence" value="ECO:0007669"/>
    <property type="project" value="InterPro"/>
</dbReference>
<keyword evidence="10" id="KW-0626">Porin</keyword>
<comment type="subcellular location">
    <subcellularLocation>
        <location evidence="1">Cell outer membrane</location>
        <topology evidence="1">Multi-pass membrane protein</topology>
    </subcellularLocation>
</comment>
<name>A0A6H1U1L4_9CYAN</name>
<dbReference type="AlphaFoldDB" id="A0A6H1U1L4"/>
<evidence type="ECO:0000256" key="2">
    <source>
        <dbReference type="ARBA" id="ARBA00009450"/>
    </source>
</evidence>
<evidence type="ECO:0000256" key="5">
    <source>
        <dbReference type="ARBA" id="ARBA00022597"/>
    </source>
</evidence>
<evidence type="ECO:0000256" key="4">
    <source>
        <dbReference type="ARBA" id="ARBA00022452"/>
    </source>
</evidence>
<evidence type="ECO:0008006" key="21">
    <source>
        <dbReference type="Google" id="ProtNLM"/>
    </source>
</evidence>
<comment type="similarity">
    <text evidence="2">Belongs to the BexD/CtrA/VexA family.</text>
</comment>
<dbReference type="GO" id="GO:0046930">
    <property type="term" value="C:pore complex"/>
    <property type="evidence" value="ECO:0007669"/>
    <property type="project" value="UniProtKB-KW"/>
</dbReference>
<evidence type="ECO:0000259" key="16">
    <source>
        <dbReference type="Pfam" id="PF02563"/>
    </source>
</evidence>
<evidence type="ECO:0000256" key="11">
    <source>
        <dbReference type="ARBA" id="ARBA00023136"/>
    </source>
</evidence>
<proteinExistence type="inferred from homology"/>
<feature type="region of interest" description="Disordered" evidence="15">
    <location>
        <begin position="86"/>
        <end position="124"/>
    </location>
</feature>
<keyword evidence="4" id="KW-1134">Transmembrane beta strand</keyword>
<evidence type="ECO:0000256" key="7">
    <source>
        <dbReference type="ARBA" id="ARBA00022729"/>
    </source>
</evidence>
<feature type="compositionally biased region" description="Low complexity" evidence="15">
    <location>
        <begin position="86"/>
        <end position="96"/>
    </location>
</feature>
<keyword evidence="8" id="KW-0625">Polysaccharide transport</keyword>
<dbReference type="GO" id="GO:0015288">
    <property type="term" value="F:porin activity"/>
    <property type="evidence" value="ECO:0007669"/>
    <property type="project" value="UniProtKB-KW"/>
</dbReference>
<evidence type="ECO:0000313" key="20">
    <source>
        <dbReference type="Proteomes" id="UP000500857"/>
    </source>
</evidence>
<protein>
    <recommendedName>
        <fullName evidence="21">Polysaccharide export protein</fullName>
    </recommendedName>
</protein>
<evidence type="ECO:0000256" key="8">
    <source>
        <dbReference type="ARBA" id="ARBA00023047"/>
    </source>
</evidence>
<dbReference type="Pfam" id="PF22461">
    <property type="entry name" value="SLBB_2"/>
    <property type="match status" value="2"/>
</dbReference>
<accession>A0A6H1U1L4</accession>
<dbReference type="PANTHER" id="PTHR33619">
    <property type="entry name" value="POLYSACCHARIDE EXPORT PROTEIN GFCE-RELATED"/>
    <property type="match status" value="1"/>
</dbReference>
<dbReference type="InterPro" id="IPR054765">
    <property type="entry name" value="SLBB_dom"/>
</dbReference>